<evidence type="ECO:0000313" key="3">
    <source>
        <dbReference type="Proteomes" id="UP000256373"/>
    </source>
</evidence>
<proteinExistence type="predicted"/>
<organism evidence="2 3">
    <name type="scientific">Dyadobacter luteus</name>
    <dbReference type="NCBI Taxonomy" id="2259619"/>
    <lineage>
        <taxon>Bacteria</taxon>
        <taxon>Pseudomonadati</taxon>
        <taxon>Bacteroidota</taxon>
        <taxon>Cytophagia</taxon>
        <taxon>Cytophagales</taxon>
        <taxon>Spirosomataceae</taxon>
        <taxon>Dyadobacter</taxon>
    </lineage>
</organism>
<reference evidence="2 3" key="1">
    <citation type="submission" date="2018-07" db="EMBL/GenBank/DDBJ databases">
        <title>Dyadobacter roseus sp. nov., isolated from rose rhizosphere soil.</title>
        <authorList>
            <person name="Chen L."/>
        </authorList>
    </citation>
    <scope>NUCLEOTIDE SEQUENCE [LARGE SCALE GENOMIC DNA]</scope>
    <source>
        <strain evidence="2 3">RS19</strain>
    </source>
</reference>
<evidence type="ECO:0000259" key="1">
    <source>
        <dbReference type="Pfam" id="PF13568"/>
    </source>
</evidence>
<protein>
    <recommendedName>
        <fullName evidence="1">Outer membrane protein beta-barrel domain-containing protein</fullName>
    </recommendedName>
</protein>
<name>A0A3D8YE96_9BACT</name>
<dbReference type="Pfam" id="PF13568">
    <property type="entry name" value="OMP_b-brl_2"/>
    <property type="match status" value="1"/>
</dbReference>
<dbReference type="AlphaFoldDB" id="A0A3D8YE96"/>
<dbReference type="InterPro" id="IPR025665">
    <property type="entry name" value="Beta-barrel_OMP_2"/>
</dbReference>
<keyword evidence="3" id="KW-1185">Reference proteome</keyword>
<evidence type="ECO:0000313" key="2">
    <source>
        <dbReference type="EMBL" id="REA62841.1"/>
    </source>
</evidence>
<feature type="domain" description="Outer membrane protein beta-barrel" evidence="1">
    <location>
        <begin position="26"/>
        <end position="206"/>
    </location>
</feature>
<dbReference type="RefSeq" id="WP_115830137.1">
    <property type="nucleotide sequence ID" value="NZ_QNUL01000004.1"/>
</dbReference>
<gene>
    <name evidence="2" type="ORF">DSL64_07925</name>
</gene>
<dbReference type="EMBL" id="QNUL01000004">
    <property type="protein sequence ID" value="REA62841.1"/>
    <property type="molecule type" value="Genomic_DNA"/>
</dbReference>
<comment type="caution">
    <text evidence="2">The sequence shown here is derived from an EMBL/GenBank/DDBJ whole genome shotgun (WGS) entry which is preliminary data.</text>
</comment>
<sequence>MKKYHYTCLLSIFTFLIFCAPLYAQYHIGVRGGMNFAKFGSANVIDYKVNVRPSVAVILNKPLNSAFSIQLEPGFSGRGARYDDEMEYVSNNVDVRQVDSGKIFVNYIEMPILFQYKSKLGALDLILSAGPDVKLLVGKMRFKASNQIYHDGVTIIDAVTDTKFDRQGGWRSFDYGLTGGAGLAYPLKNLKLFAEARYHMGLRKIISSGFHSNNRGLSAHAGILFPIKF</sequence>
<accession>A0A3D8YE96</accession>
<dbReference type="Proteomes" id="UP000256373">
    <property type="component" value="Unassembled WGS sequence"/>
</dbReference>